<keyword evidence="8" id="KW-1185">Reference proteome</keyword>
<feature type="coiled-coil region" evidence="6">
    <location>
        <begin position="414"/>
        <end position="441"/>
    </location>
</feature>
<comment type="similarity">
    <text evidence="1 4">Belongs to the UDP-glycosyltransferase family.</text>
</comment>
<reference evidence="8" key="1">
    <citation type="journal article" date="2007" name="Nature">
        <title>The grapevine genome sequence suggests ancestral hexaploidization in major angiosperm phyla.</title>
        <authorList>
            <consortium name="The French-Italian Public Consortium for Grapevine Genome Characterization."/>
            <person name="Jaillon O."/>
            <person name="Aury J.-M."/>
            <person name="Noel B."/>
            <person name="Policriti A."/>
            <person name="Clepet C."/>
            <person name="Casagrande A."/>
            <person name="Choisne N."/>
            <person name="Aubourg S."/>
            <person name="Vitulo N."/>
            <person name="Jubin C."/>
            <person name="Vezzi A."/>
            <person name="Legeai F."/>
            <person name="Hugueney P."/>
            <person name="Dasilva C."/>
            <person name="Horner D."/>
            <person name="Mica E."/>
            <person name="Jublot D."/>
            <person name="Poulain J."/>
            <person name="Bruyere C."/>
            <person name="Billault A."/>
            <person name="Segurens B."/>
            <person name="Gouyvenoux M."/>
            <person name="Ugarte E."/>
            <person name="Cattonaro F."/>
            <person name="Anthouard V."/>
            <person name="Vico V."/>
            <person name="Del Fabbro C."/>
            <person name="Alaux M."/>
            <person name="Di Gaspero G."/>
            <person name="Dumas V."/>
            <person name="Felice N."/>
            <person name="Paillard S."/>
            <person name="Juman I."/>
            <person name="Moroldo M."/>
            <person name="Scalabrin S."/>
            <person name="Canaguier A."/>
            <person name="Le Clainche I."/>
            <person name="Malacrida G."/>
            <person name="Durand E."/>
            <person name="Pesole G."/>
            <person name="Laucou V."/>
            <person name="Chatelet P."/>
            <person name="Merdinoglu D."/>
            <person name="Delledonne M."/>
            <person name="Pezzotti M."/>
            <person name="Lecharny A."/>
            <person name="Scarpelli C."/>
            <person name="Artiguenave F."/>
            <person name="Pe M.E."/>
            <person name="Valle G."/>
            <person name="Morgante M."/>
            <person name="Caboche M."/>
            <person name="Adam-Blondon A.-F."/>
            <person name="Weissenbach J."/>
            <person name="Quetier F."/>
            <person name="Wincker P."/>
        </authorList>
    </citation>
    <scope>NUCLEOTIDE SEQUENCE [LARGE SCALE GENOMIC DNA]</scope>
    <source>
        <strain evidence="8">cv. Pinot noir / PN40024</strain>
    </source>
</reference>
<dbReference type="PROSITE" id="PS00375">
    <property type="entry name" value="UDPGT"/>
    <property type="match status" value="1"/>
</dbReference>
<dbReference type="InterPro" id="IPR035595">
    <property type="entry name" value="UDP_glycos_trans_CS"/>
</dbReference>
<evidence type="ECO:0000256" key="5">
    <source>
        <dbReference type="RuleBase" id="RU362057"/>
    </source>
</evidence>
<evidence type="ECO:0000256" key="6">
    <source>
        <dbReference type="SAM" id="Coils"/>
    </source>
</evidence>
<accession>F6H991</accession>
<dbReference type="FunFam" id="3.40.50.2000:FF:000056">
    <property type="entry name" value="Glycosyltransferase"/>
    <property type="match status" value="1"/>
</dbReference>
<dbReference type="PaxDb" id="29760-VIT_12s0034g00140.t01"/>
<dbReference type="AlphaFoldDB" id="F6H991"/>
<dbReference type="InterPro" id="IPR002213">
    <property type="entry name" value="UDP_glucos_trans"/>
</dbReference>
<evidence type="ECO:0000313" key="7">
    <source>
        <dbReference type="EMBL" id="CCB48784.1"/>
    </source>
</evidence>
<keyword evidence="6" id="KW-0175">Coiled coil</keyword>
<dbReference type="InterPro" id="IPR050481">
    <property type="entry name" value="UDP-glycosyltransf_plant"/>
</dbReference>
<dbReference type="HOGENOM" id="CLU_001724_3_2_1"/>
<protein>
    <recommendedName>
        <fullName evidence="5">Glycosyltransferase</fullName>
        <ecNumber evidence="5">2.4.1.-</ecNumber>
    </recommendedName>
</protein>
<keyword evidence="3 4" id="KW-0808">Transferase</keyword>
<dbReference type="STRING" id="29760.F6H991"/>
<dbReference type="CDD" id="cd03784">
    <property type="entry name" value="GT1_Gtf-like"/>
    <property type="match status" value="1"/>
</dbReference>
<keyword evidence="2 4" id="KW-0328">Glycosyltransferase</keyword>
<dbReference type="Gene3D" id="3.40.50.2000">
    <property type="entry name" value="Glycogen Phosphorylase B"/>
    <property type="match status" value="2"/>
</dbReference>
<sequence length="491" mass="54575">MEQTELVFVPSPGIGHLAATVEIAKLLTQRDRRVSVTVFIMKFPFESNGGMTSDSDSIRCVTLPSVEISSGPMSPGVFLTEFVKAHIPLVRDAVHELTLSNSVRLAGFVIDMFCTPMIDVADEFGVPSYLFFTSSAAFLGFMFHLQFLHDYKGLDFNEFKDSDAVLEVPSYVNSVPGKVFPSVMFDKEGGGTEMLLHHTRRFKQVKGIMVNTFIELEPHAIQSFSGCNARPVYPVGPLLNIQVGSGGAQQDANAIMSWLDDQPPSSVVFLCFGSMGSFGVDQIKEIAHGLEHSGQRFLWSLRQPPQKGRMGFPSDYANVKEVLPEGFLHRMAGTGKVIGWAPQVAVLAHPAIGGFVSHCGWNSILESIWYGVPIAAWPMYAEQQINAFQMVKDLGLVVEIKIDYNKDSGYIVSAREIENGLKNLMNMNNEARVKMKEMQKISRTVMIDGGSSHFFLGQFIEDMIASIPCKQQIKKKYFFLKIFFLKKKIPN</sequence>
<dbReference type="ExpressionAtlas" id="F6H991">
    <property type="expression patterns" value="baseline and differential"/>
</dbReference>
<evidence type="ECO:0000256" key="2">
    <source>
        <dbReference type="ARBA" id="ARBA00022676"/>
    </source>
</evidence>
<organism evidence="7 8">
    <name type="scientific">Vitis vinifera</name>
    <name type="common">Grape</name>
    <dbReference type="NCBI Taxonomy" id="29760"/>
    <lineage>
        <taxon>Eukaryota</taxon>
        <taxon>Viridiplantae</taxon>
        <taxon>Streptophyta</taxon>
        <taxon>Embryophyta</taxon>
        <taxon>Tracheophyta</taxon>
        <taxon>Spermatophyta</taxon>
        <taxon>Magnoliopsida</taxon>
        <taxon>eudicotyledons</taxon>
        <taxon>Gunneridae</taxon>
        <taxon>Pentapetalae</taxon>
        <taxon>rosids</taxon>
        <taxon>Vitales</taxon>
        <taxon>Vitaceae</taxon>
        <taxon>Viteae</taxon>
        <taxon>Vitis</taxon>
    </lineage>
</organism>
<evidence type="ECO:0000256" key="3">
    <source>
        <dbReference type="ARBA" id="ARBA00022679"/>
    </source>
</evidence>
<evidence type="ECO:0000256" key="1">
    <source>
        <dbReference type="ARBA" id="ARBA00009995"/>
    </source>
</evidence>
<name>F6H991_VITVI</name>
<dbReference type="eggNOG" id="KOG1192">
    <property type="taxonomic scope" value="Eukaryota"/>
</dbReference>
<dbReference type="FunCoup" id="F6H991">
    <property type="interactions" value="547"/>
</dbReference>
<dbReference type="PANTHER" id="PTHR48048">
    <property type="entry name" value="GLYCOSYLTRANSFERASE"/>
    <property type="match status" value="1"/>
</dbReference>
<dbReference type="GO" id="GO:0035251">
    <property type="term" value="F:UDP-glucosyltransferase activity"/>
    <property type="evidence" value="ECO:0007669"/>
    <property type="project" value="InterPro"/>
</dbReference>
<dbReference type="InParanoid" id="F6H991"/>
<dbReference type="Proteomes" id="UP000009183">
    <property type="component" value="Chromosome 12"/>
</dbReference>
<dbReference type="FunFam" id="3.40.50.2000:FF:000080">
    <property type="entry name" value="Glycosyltransferase"/>
    <property type="match status" value="1"/>
</dbReference>
<dbReference type="Pfam" id="PF00201">
    <property type="entry name" value="UDPGT"/>
    <property type="match status" value="1"/>
</dbReference>
<dbReference type="PANTHER" id="PTHR48048:SF45">
    <property type="entry name" value="GLYCOSYLTRANSFERASE"/>
    <property type="match status" value="1"/>
</dbReference>
<dbReference type="EMBL" id="FN595497">
    <property type="protein sequence ID" value="CCB48784.1"/>
    <property type="molecule type" value="Genomic_DNA"/>
</dbReference>
<gene>
    <name evidence="7" type="ordered locus">VIT_12s0034g00140</name>
</gene>
<dbReference type="SUPFAM" id="SSF53756">
    <property type="entry name" value="UDP-Glycosyltransferase/glycogen phosphorylase"/>
    <property type="match status" value="1"/>
</dbReference>
<dbReference type="EC" id="2.4.1.-" evidence="5"/>
<proteinExistence type="inferred from homology"/>
<evidence type="ECO:0000256" key="4">
    <source>
        <dbReference type="RuleBase" id="RU003718"/>
    </source>
</evidence>
<evidence type="ECO:0000313" key="8">
    <source>
        <dbReference type="Proteomes" id="UP000009183"/>
    </source>
</evidence>